<name>A0ABQ1I0N6_9ALTE</name>
<dbReference type="Gene3D" id="3.40.190.10">
    <property type="entry name" value="Periplasmic binding protein-like II"/>
    <property type="match status" value="2"/>
</dbReference>
<sequence>MRRVACWVVTVFSLIIVPMYNLAWAEQTAEPARRQIELATIDYPPLLGDGSRQDLMNEVSDAVFNLLNIEVSYKVYPMARIARSVASNTIDGALGSSDWFYQHDLQHAIYFITFHDLQMNLFYLRQRFPQGLKFSRLEDLSDYSIGYLRGGSLLPLFARAKLQPDLVRNLSQNVQKVYAGRNDMFAAVDIGGWATIRQLYPSEVTKFAISQQGILTISSNLILSQRNADLVPLVEQALQALIDSGEYRRIVEKYYPSPLPPYIDNFIQRPVHSFGSENLSWE</sequence>
<dbReference type="RefSeq" id="WP_055734278.1">
    <property type="nucleotide sequence ID" value="NZ_BMDY01000009.1"/>
</dbReference>
<organism evidence="1 2">
    <name type="scientific">Agarivorans gilvus</name>
    <dbReference type="NCBI Taxonomy" id="680279"/>
    <lineage>
        <taxon>Bacteria</taxon>
        <taxon>Pseudomonadati</taxon>
        <taxon>Pseudomonadota</taxon>
        <taxon>Gammaproteobacteria</taxon>
        <taxon>Alteromonadales</taxon>
        <taxon>Alteromonadaceae</taxon>
        <taxon>Agarivorans</taxon>
    </lineage>
</organism>
<protein>
    <recommendedName>
        <fullName evidence="3">Solute-binding protein family 3/N-terminal domain-containing protein</fullName>
    </recommendedName>
</protein>
<dbReference type="SUPFAM" id="SSF53850">
    <property type="entry name" value="Periplasmic binding protein-like II"/>
    <property type="match status" value="1"/>
</dbReference>
<evidence type="ECO:0000313" key="2">
    <source>
        <dbReference type="Proteomes" id="UP000651977"/>
    </source>
</evidence>
<evidence type="ECO:0008006" key="3">
    <source>
        <dbReference type="Google" id="ProtNLM"/>
    </source>
</evidence>
<reference evidence="2" key="1">
    <citation type="journal article" date="2019" name="Int. J. Syst. Evol. Microbiol.">
        <title>The Global Catalogue of Microorganisms (GCM) 10K type strain sequencing project: providing services to taxonomists for standard genome sequencing and annotation.</title>
        <authorList>
            <consortium name="The Broad Institute Genomics Platform"/>
            <consortium name="The Broad Institute Genome Sequencing Center for Infectious Disease"/>
            <person name="Wu L."/>
            <person name="Ma J."/>
        </authorList>
    </citation>
    <scope>NUCLEOTIDE SEQUENCE [LARGE SCALE GENOMIC DNA]</scope>
    <source>
        <strain evidence="2">CGMCC 1.10131</strain>
    </source>
</reference>
<evidence type="ECO:0000313" key="1">
    <source>
        <dbReference type="EMBL" id="GGB05270.1"/>
    </source>
</evidence>
<dbReference type="EMBL" id="BMDY01000009">
    <property type="protein sequence ID" value="GGB05270.1"/>
    <property type="molecule type" value="Genomic_DNA"/>
</dbReference>
<dbReference type="Proteomes" id="UP000651977">
    <property type="component" value="Unassembled WGS sequence"/>
</dbReference>
<comment type="caution">
    <text evidence="1">The sequence shown here is derived from an EMBL/GenBank/DDBJ whole genome shotgun (WGS) entry which is preliminary data.</text>
</comment>
<accession>A0ABQ1I0N6</accession>
<keyword evidence="2" id="KW-1185">Reference proteome</keyword>
<gene>
    <name evidence="1" type="ORF">GCM10007414_18230</name>
</gene>
<proteinExistence type="predicted"/>